<protein>
    <recommendedName>
        <fullName evidence="6">Template-activating factor I</fullName>
    </recommendedName>
</protein>
<reference evidence="4" key="1">
    <citation type="journal article" date="2023" name="BMC Genomics">
        <title>Chromosome-level genome assemblies of Cutaneotrichosporon spp. (Trichosporonales, Basidiomycota) reveal imbalanced evolution between nucleotide sequences and chromosome synteny.</title>
        <authorList>
            <person name="Kobayashi Y."/>
            <person name="Kayamori A."/>
            <person name="Aoki K."/>
            <person name="Shiwa Y."/>
            <person name="Matsutani M."/>
            <person name="Fujita N."/>
            <person name="Sugita T."/>
            <person name="Iwasaki W."/>
            <person name="Tanaka N."/>
            <person name="Takashima M."/>
        </authorList>
    </citation>
    <scope>NUCLEOTIDE SEQUENCE</scope>
    <source>
        <strain evidence="4">HIS016</strain>
    </source>
</reference>
<dbReference type="GO" id="GO:0006334">
    <property type="term" value="P:nucleosome assembly"/>
    <property type="evidence" value="ECO:0007669"/>
    <property type="project" value="InterPro"/>
</dbReference>
<dbReference type="Pfam" id="PF00956">
    <property type="entry name" value="NAP"/>
    <property type="match status" value="1"/>
</dbReference>
<comment type="similarity">
    <text evidence="1 2">Belongs to the nucleosome assembly protein (NAP) family.</text>
</comment>
<keyword evidence="5" id="KW-1185">Reference proteome</keyword>
<gene>
    <name evidence="4" type="ORF">CspeluHIS016_0700910</name>
</gene>
<dbReference type="Proteomes" id="UP001222932">
    <property type="component" value="Unassembled WGS sequence"/>
</dbReference>
<dbReference type="InterPro" id="IPR037231">
    <property type="entry name" value="NAP-like_sf"/>
</dbReference>
<organism evidence="4 5">
    <name type="scientific">Cutaneotrichosporon spelunceum</name>
    <dbReference type="NCBI Taxonomy" id="1672016"/>
    <lineage>
        <taxon>Eukaryota</taxon>
        <taxon>Fungi</taxon>
        <taxon>Dikarya</taxon>
        <taxon>Basidiomycota</taxon>
        <taxon>Agaricomycotina</taxon>
        <taxon>Tremellomycetes</taxon>
        <taxon>Trichosporonales</taxon>
        <taxon>Trichosporonaceae</taxon>
        <taxon>Cutaneotrichosporon</taxon>
    </lineage>
</organism>
<dbReference type="InterPro" id="IPR002164">
    <property type="entry name" value="NAP_family"/>
</dbReference>
<dbReference type="Gene3D" id="3.30.1120.90">
    <property type="entry name" value="Nucleosome assembly protein"/>
    <property type="match status" value="1"/>
</dbReference>
<name>A0AAD3YDF9_9TREE</name>
<dbReference type="SUPFAM" id="SSF143113">
    <property type="entry name" value="NAP-like"/>
    <property type="match status" value="1"/>
</dbReference>
<dbReference type="PANTHER" id="PTHR11875">
    <property type="entry name" value="TESTIS-SPECIFIC Y-ENCODED PROTEIN"/>
    <property type="match status" value="1"/>
</dbReference>
<proteinExistence type="inferred from homology"/>
<evidence type="ECO:0000313" key="4">
    <source>
        <dbReference type="EMBL" id="GMK59076.1"/>
    </source>
</evidence>
<dbReference type="AlphaFoldDB" id="A0AAD3YDF9"/>
<evidence type="ECO:0000256" key="1">
    <source>
        <dbReference type="ARBA" id="ARBA00009947"/>
    </source>
</evidence>
<dbReference type="EMBL" id="BTCM01000007">
    <property type="protein sequence ID" value="GMK59076.1"/>
    <property type="molecule type" value="Genomic_DNA"/>
</dbReference>
<evidence type="ECO:0008006" key="6">
    <source>
        <dbReference type="Google" id="ProtNLM"/>
    </source>
</evidence>
<accession>A0AAD3YDF9</accession>
<sequence>MPDKYEAELPDEIHEILAAADKDREIRLTRVAIAENLKFLNFVRSKVKDVPLFWAVTLLSHPELGQAVSSSSDKEALKFLTDVELLQDPHDTREYEIVFHFKENPFFTNAELRKKFALPTGTALAPADGTITDEMRAFEATDLEPTSMVIDWKEGNDLIAKYPRKLSLDEDGIDGDIGSFFHFFTEKPDIMSLGGTIVDVLAEPLEFFANDPPGFDSDFDEEDDEDEGSIDLGDDDEEDQPQRKKQKKD</sequence>
<reference evidence="4" key="2">
    <citation type="submission" date="2023-06" db="EMBL/GenBank/DDBJ databases">
        <authorList>
            <person name="Kobayashi Y."/>
            <person name="Kayamori A."/>
            <person name="Aoki K."/>
            <person name="Shiwa Y."/>
            <person name="Fujita N."/>
            <person name="Sugita T."/>
            <person name="Iwasaki W."/>
            <person name="Tanaka N."/>
            <person name="Takashima M."/>
        </authorList>
    </citation>
    <scope>NUCLEOTIDE SEQUENCE</scope>
    <source>
        <strain evidence="4">HIS016</strain>
    </source>
</reference>
<evidence type="ECO:0000256" key="3">
    <source>
        <dbReference type="SAM" id="MobiDB-lite"/>
    </source>
</evidence>
<feature type="compositionally biased region" description="Acidic residues" evidence="3">
    <location>
        <begin position="217"/>
        <end position="239"/>
    </location>
</feature>
<evidence type="ECO:0000256" key="2">
    <source>
        <dbReference type="RuleBase" id="RU003876"/>
    </source>
</evidence>
<evidence type="ECO:0000313" key="5">
    <source>
        <dbReference type="Proteomes" id="UP001222932"/>
    </source>
</evidence>
<feature type="region of interest" description="Disordered" evidence="3">
    <location>
        <begin position="209"/>
        <end position="249"/>
    </location>
</feature>
<comment type="caution">
    <text evidence="4">The sequence shown here is derived from an EMBL/GenBank/DDBJ whole genome shotgun (WGS) entry which is preliminary data.</text>
</comment>
<dbReference type="GO" id="GO:0005634">
    <property type="term" value="C:nucleus"/>
    <property type="evidence" value="ECO:0007669"/>
    <property type="project" value="InterPro"/>
</dbReference>